<evidence type="ECO:0000313" key="2">
    <source>
        <dbReference type="Proteomes" id="UP000826656"/>
    </source>
</evidence>
<dbReference type="Gene3D" id="2.40.30.10">
    <property type="entry name" value="Translation factors"/>
    <property type="match status" value="1"/>
</dbReference>
<comment type="caution">
    <text evidence="1">The sequence shown here is derived from an EMBL/GenBank/DDBJ whole genome shotgun (WGS) entry which is preliminary data.</text>
</comment>
<dbReference type="InterPro" id="IPR009000">
    <property type="entry name" value="Transl_B-barrel_sf"/>
</dbReference>
<evidence type="ECO:0000313" key="1">
    <source>
        <dbReference type="EMBL" id="KAH0780966.1"/>
    </source>
</evidence>
<dbReference type="EMBL" id="JAIVGD010000001">
    <property type="protein sequence ID" value="KAH0780966.1"/>
    <property type="molecule type" value="Genomic_DNA"/>
</dbReference>
<proteinExistence type="predicted"/>
<sequence length="60" mass="6672">MVVTFGPTSLTTDVKFVEMHHEALQKALPGYNVGFNVKNVAIKDLKSGFVDFPHLIDLLQ</sequence>
<protein>
    <submittedName>
        <fullName evidence="1">Uncharacterized protein</fullName>
    </submittedName>
</protein>
<dbReference type="SUPFAM" id="SSF50447">
    <property type="entry name" value="Translation proteins"/>
    <property type="match status" value="1"/>
</dbReference>
<name>A0ABQ7WJN8_SOLTU</name>
<dbReference type="Proteomes" id="UP000826656">
    <property type="component" value="Unassembled WGS sequence"/>
</dbReference>
<organism evidence="1 2">
    <name type="scientific">Solanum tuberosum</name>
    <name type="common">Potato</name>
    <dbReference type="NCBI Taxonomy" id="4113"/>
    <lineage>
        <taxon>Eukaryota</taxon>
        <taxon>Viridiplantae</taxon>
        <taxon>Streptophyta</taxon>
        <taxon>Embryophyta</taxon>
        <taxon>Tracheophyta</taxon>
        <taxon>Spermatophyta</taxon>
        <taxon>Magnoliopsida</taxon>
        <taxon>eudicotyledons</taxon>
        <taxon>Gunneridae</taxon>
        <taxon>Pentapetalae</taxon>
        <taxon>asterids</taxon>
        <taxon>lamiids</taxon>
        <taxon>Solanales</taxon>
        <taxon>Solanaceae</taxon>
        <taxon>Solanoideae</taxon>
        <taxon>Solaneae</taxon>
        <taxon>Solanum</taxon>
    </lineage>
</organism>
<dbReference type="PANTHER" id="PTHR44830">
    <property type="entry name" value="ELONGATION FACTOR 1 ALPHA"/>
    <property type="match status" value="1"/>
</dbReference>
<keyword evidence="2" id="KW-1185">Reference proteome</keyword>
<gene>
    <name evidence="1" type="ORF">KY290_000564</name>
</gene>
<dbReference type="PANTHER" id="PTHR44830:SF1">
    <property type="entry name" value="TR-TYPE G DOMAIN-CONTAINING PROTEIN"/>
    <property type="match status" value="1"/>
</dbReference>
<reference evidence="1 2" key="1">
    <citation type="journal article" date="2021" name="bioRxiv">
        <title>Chromosome-scale and haplotype-resolved genome assembly of a tetraploid potato cultivar.</title>
        <authorList>
            <person name="Sun H."/>
            <person name="Jiao W.-B."/>
            <person name="Krause K."/>
            <person name="Campoy J.A."/>
            <person name="Goel M."/>
            <person name="Folz-Donahue K."/>
            <person name="Kukat C."/>
            <person name="Huettel B."/>
            <person name="Schneeberger K."/>
        </authorList>
    </citation>
    <scope>NUCLEOTIDE SEQUENCE [LARGE SCALE GENOMIC DNA]</scope>
    <source>
        <strain evidence="1">SolTubOtavaFocal</strain>
        <tissue evidence="1">Leaves</tissue>
    </source>
</reference>
<accession>A0ABQ7WJN8</accession>